<sequence length="203" mass="22384">MTSTAVHLNLQHAHPTSERLIVCDDELNLAEFAQVIDAAFDLTGEARCLFVRPPKPPVFTESVVYTAFPDAESGEKPLAQTSLAEAFGQLRRPLDYHYGHSTDWVISVQSIGEIPNDQEPTPRLVHGAGPDTAEGLESPRIMSTIRDSLMAELAGVPDAIERRQFIAPGVNDVKPLPLLERLSFCDELAAGERVATCLNWRRR</sequence>
<dbReference type="KEGG" id="cyz:C3B44_11390"/>
<name>A0A2U1T4B9_9CORY</name>
<evidence type="ECO:0000313" key="2">
    <source>
        <dbReference type="Proteomes" id="UP000244989"/>
    </source>
</evidence>
<protein>
    <submittedName>
        <fullName evidence="1">Uncharacterized protein</fullName>
    </submittedName>
</protein>
<dbReference type="SUPFAM" id="SSF159941">
    <property type="entry name" value="MM3350-like"/>
    <property type="match status" value="1"/>
</dbReference>
<proteinExistence type="predicted"/>
<accession>A0A2U1T4B9</accession>
<dbReference type="AlphaFoldDB" id="A0A2U1T4B9"/>
<gene>
    <name evidence="1" type="ORF">DF222_10575</name>
</gene>
<dbReference type="InterPro" id="IPR024047">
    <property type="entry name" value="MM3350-like_sf"/>
</dbReference>
<dbReference type="RefSeq" id="WP_108432461.1">
    <property type="nucleotide sequence ID" value="NZ_CP026947.1"/>
</dbReference>
<dbReference type="EMBL" id="QEEZ01000028">
    <property type="protein sequence ID" value="PWC00847.1"/>
    <property type="molecule type" value="Genomic_DNA"/>
</dbReference>
<keyword evidence="2" id="KW-1185">Reference proteome</keyword>
<dbReference type="Gene3D" id="3.10.290.30">
    <property type="entry name" value="MM3350-like"/>
    <property type="match status" value="1"/>
</dbReference>
<dbReference type="Proteomes" id="UP000244989">
    <property type="component" value="Unassembled WGS sequence"/>
</dbReference>
<evidence type="ECO:0000313" key="1">
    <source>
        <dbReference type="EMBL" id="PWC00847.1"/>
    </source>
</evidence>
<reference evidence="2" key="1">
    <citation type="submission" date="2018-04" db="EMBL/GenBank/DDBJ databases">
        <authorList>
            <person name="Liu S."/>
            <person name="Wang Z."/>
            <person name="Li J."/>
        </authorList>
    </citation>
    <scope>NUCLEOTIDE SEQUENCE [LARGE SCALE GENOMIC DNA]</scope>
    <source>
        <strain evidence="2">2189</strain>
    </source>
</reference>
<organism evidence="1 2">
    <name type="scientific">Corynebacterium yudongzhengii</name>
    <dbReference type="NCBI Taxonomy" id="2080740"/>
    <lineage>
        <taxon>Bacteria</taxon>
        <taxon>Bacillati</taxon>
        <taxon>Actinomycetota</taxon>
        <taxon>Actinomycetes</taxon>
        <taxon>Mycobacteriales</taxon>
        <taxon>Corynebacteriaceae</taxon>
        <taxon>Corynebacterium</taxon>
    </lineage>
</organism>
<comment type="caution">
    <text evidence="1">The sequence shown here is derived from an EMBL/GenBank/DDBJ whole genome shotgun (WGS) entry which is preliminary data.</text>
</comment>